<sequence>MLSASRFRSILDWTNQRCQLCHQPLSTQEQVWCQHCIEHFPQPPYCRRCGATTLTDVEQCGACLSSPPPWQRLIRLGEYQPPLRQCVQRYKFSGKFWLAHPLGKHLAAKINNPAPVLLPVPLHPLRRWQRGFNQSTALAWSIAACTDSQVVPHGFRRIRHTPVQKQLSRHQRQQNLRGAFKLTLKNLPCHIAIVDDVVTTGSTVAELTKILKTNGVQTIDIYCICYTPMPM</sequence>
<evidence type="ECO:0000256" key="1">
    <source>
        <dbReference type="ARBA" id="ARBA00008007"/>
    </source>
</evidence>
<dbReference type="EMBL" id="JAUOPU010000010">
    <property type="protein sequence ID" value="MDO6543171.1"/>
    <property type="molecule type" value="Genomic_DNA"/>
</dbReference>
<reference evidence="2" key="1">
    <citation type="submission" date="2023-07" db="EMBL/GenBank/DDBJ databases">
        <title>Genome content predicts the carbon catabolic preferences of heterotrophic bacteria.</title>
        <authorList>
            <person name="Gralka M."/>
        </authorList>
    </citation>
    <scope>NUCLEOTIDE SEQUENCE</scope>
    <source>
        <strain evidence="2">G2M05</strain>
    </source>
</reference>
<comment type="similarity">
    <text evidence="1">Belongs to the ComF/GntX family.</text>
</comment>
<dbReference type="InterPro" id="IPR029057">
    <property type="entry name" value="PRTase-like"/>
</dbReference>
<evidence type="ECO:0000313" key="3">
    <source>
        <dbReference type="Proteomes" id="UP001170624"/>
    </source>
</evidence>
<proteinExistence type="inferred from homology"/>
<name>A0AAW7Y3L4_9GAMM</name>
<dbReference type="PANTHER" id="PTHR47505:SF1">
    <property type="entry name" value="DNA UTILIZATION PROTEIN YHGH"/>
    <property type="match status" value="1"/>
</dbReference>
<dbReference type="RefSeq" id="WP_303499640.1">
    <property type="nucleotide sequence ID" value="NZ_JAUOPU010000010.1"/>
</dbReference>
<comment type="caution">
    <text evidence="2">The sequence shown here is derived from an EMBL/GenBank/DDBJ whole genome shotgun (WGS) entry which is preliminary data.</text>
</comment>
<protein>
    <submittedName>
        <fullName evidence="2">ComF family protein</fullName>
    </submittedName>
</protein>
<dbReference type="CDD" id="cd06223">
    <property type="entry name" value="PRTases_typeI"/>
    <property type="match status" value="1"/>
</dbReference>
<accession>A0AAW7Y3L4</accession>
<dbReference type="Proteomes" id="UP001170624">
    <property type="component" value="Unassembled WGS sequence"/>
</dbReference>
<dbReference type="AlphaFoldDB" id="A0AAW7Y3L4"/>
<dbReference type="InterPro" id="IPR051910">
    <property type="entry name" value="ComF/GntX_DNA_util-trans"/>
</dbReference>
<dbReference type="SUPFAM" id="SSF53271">
    <property type="entry name" value="PRTase-like"/>
    <property type="match status" value="1"/>
</dbReference>
<dbReference type="InterPro" id="IPR000836">
    <property type="entry name" value="PRTase_dom"/>
</dbReference>
<gene>
    <name evidence="2" type="ORF">Q4568_11545</name>
</gene>
<dbReference type="PANTHER" id="PTHR47505">
    <property type="entry name" value="DNA UTILIZATION PROTEIN YHGH"/>
    <property type="match status" value="1"/>
</dbReference>
<dbReference type="Gene3D" id="3.40.50.2020">
    <property type="match status" value="1"/>
</dbReference>
<evidence type="ECO:0000313" key="2">
    <source>
        <dbReference type="EMBL" id="MDO6543171.1"/>
    </source>
</evidence>
<organism evidence="2 3">
    <name type="scientific">Photobacterium sanguinicancri</name>
    <dbReference type="NCBI Taxonomy" id="875932"/>
    <lineage>
        <taxon>Bacteria</taxon>
        <taxon>Pseudomonadati</taxon>
        <taxon>Pseudomonadota</taxon>
        <taxon>Gammaproteobacteria</taxon>
        <taxon>Vibrionales</taxon>
        <taxon>Vibrionaceae</taxon>
        <taxon>Photobacterium</taxon>
    </lineage>
</organism>